<feature type="region of interest" description="Disordered" evidence="3">
    <location>
        <begin position="1"/>
        <end position="34"/>
    </location>
</feature>
<feature type="domain" description="RRM" evidence="4">
    <location>
        <begin position="406"/>
        <end position="477"/>
    </location>
</feature>
<dbReference type="GO" id="GO:0003729">
    <property type="term" value="F:mRNA binding"/>
    <property type="evidence" value="ECO:0007669"/>
    <property type="project" value="TreeGrafter"/>
</dbReference>
<dbReference type="CDD" id="cd00590">
    <property type="entry name" value="RRM_SF"/>
    <property type="match status" value="1"/>
</dbReference>
<name>A0AAF3F438_9BILA</name>
<sequence length="477" mass="51784">MRQSSPAPRGGRQDRDRRRSRSRSPHGDGSRGGNRSKLIYITNLSYETRWVELKSILQELGGELAWVDILQDKTGRSKGSALAEFKDIESAENCFQRMSPRYDIGGRSVVCKQIREPQSFLRKIREETGIDYLARSGGDHHRGGSGAAAGNQRGTEANNGRQENHETYGLSMDFLRTHHIELPLVSRIFIANIPFNVGTGRLCDIFSMAGRIKWIDLQMDKDGRSKGSAVVEYMHPLEAVQSVSMFNQQKLLDRALLVKLDRYTKTDERKPGELPRGMLSIGMGLGADGAPLKDVTSVLASMGKVNDFGNQLMIQQSNMSTFGGVPAPLSITNPYGPVSGVMNTPQQSTMQYRSQSFGSGGGDSFGLGNPQTAYGGSQGAYGGQSIKTETGTPFGGSSYGSMGSSRTILIKNLPHDYTWQIVSDRVASFGDVEGVEMAGPGVARVRYVTTSDADRAKGALSGTVVEGRGIVVDFVHP</sequence>
<feature type="region of interest" description="Disordered" evidence="3">
    <location>
        <begin position="136"/>
        <end position="164"/>
    </location>
</feature>
<feature type="domain" description="RRM" evidence="4">
    <location>
        <begin position="37"/>
        <end position="116"/>
    </location>
</feature>
<evidence type="ECO:0000313" key="6">
    <source>
        <dbReference type="WBParaSite" id="MBELARI_LOCUS21336"/>
    </source>
</evidence>
<dbReference type="InterPro" id="IPR050374">
    <property type="entry name" value="RRT5_SRSF_SR"/>
</dbReference>
<keyword evidence="5" id="KW-1185">Reference proteome</keyword>
<dbReference type="AlphaFoldDB" id="A0AAF3F438"/>
<dbReference type="SUPFAM" id="SSF54928">
    <property type="entry name" value="RNA-binding domain, RBD"/>
    <property type="match status" value="2"/>
</dbReference>
<proteinExistence type="predicted"/>
<evidence type="ECO:0000256" key="2">
    <source>
        <dbReference type="PROSITE-ProRule" id="PRU00176"/>
    </source>
</evidence>
<evidence type="ECO:0000256" key="3">
    <source>
        <dbReference type="SAM" id="MobiDB-lite"/>
    </source>
</evidence>
<dbReference type="PANTHER" id="PTHR23003:SF3">
    <property type="entry name" value="FI21236P1-RELATED"/>
    <property type="match status" value="1"/>
</dbReference>
<dbReference type="Pfam" id="PF00076">
    <property type="entry name" value="RRM_1"/>
    <property type="match status" value="3"/>
</dbReference>
<reference evidence="6" key="1">
    <citation type="submission" date="2024-02" db="UniProtKB">
        <authorList>
            <consortium name="WormBaseParasite"/>
        </authorList>
    </citation>
    <scope>IDENTIFICATION</scope>
</reference>
<protein>
    <recommendedName>
        <fullName evidence="4">RRM domain-containing protein</fullName>
    </recommendedName>
</protein>
<feature type="compositionally biased region" description="Polar residues" evidence="3">
    <location>
        <begin position="152"/>
        <end position="161"/>
    </location>
</feature>
<evidence type="ECO:0000256" key="1">
    <source>
        <dbReference type="ARBA" id="ARBA00022884"/>
    </source>
</evidence>
<organism evidence="5 6">
    <name type="scientific">Mesorhabditis belari</name>
    <dbReference type="NCBI Taxonomy" id="2138241"/>
    <lineage>
        <taxon>Eukaryota</taxon>
        <taxon>Metazoa</taxon>
        <taxon>Ecdysozoa</taxon>
        <taxon>Nematoda</taxon>
        <taxon>Chromadorea</taxon>
        <taxon>Rhabditida</taxon>
        <taxon>Rhabditina</taxon>
        <taxon>Rhabditomorpha</taxon>
        <taxon>Rhabditoidea</taxon>
        <taxon>Rhabditidae</taxon>
        <taxon>Mesorhabditinae</taxon>
        <taxon>Mesorhabditis</taxon>
    </lineage>
</organism>
<dbReference type="PROSITE" id="PS50102">
    <property type="entry name" value="RRM"/>
    <property type="match status" value="3"/>
</dbReference>
<dbReference type="PANTHER" id="PTHR23003">
    <property type="entry name" value="RNA RECOGNITION MOTIF RRM DOMAIN CONTAINING PROTEIN"/>
    <property type="match status" value="1"/>
</dbReference>
<dbReference type="InterPro" id="IPR035979">
    <property type="entry name" value="RBD_domain_sf"/>
</dbReference>
<dbReference type="Gene3D" id="3.30.70.330">
    <property type="match status" value="3"/>
</dbReference>
<feature type="domain" description="RRM" evidence="4">
    <location>
        <begin position="186"/>
        <end position="263"/>
    </location>
</feature>
<dbReference type="SMART" id="SM00360">
    <property type="entry name" value="RRM"/>
    <property type="match status" value="3"/>
</dbReference>
<keyword evidence="1 2" id="KW-0694">RNA-binding</keyword>
<dbReference type="InterPro" id="IPR000504">
    <property type="entry name" value="RRM_dom"/>
</dbReference>
<dbReference type="InterPro" id="IPR012677">
    <property type="entry name" value="Nucleotide-bd_a/b_plait_sf"/>
</dbReference>
<dbReference type="WBParaSite" id="MBELARI_LOCUS21336">
    <property type="protein sequence ID" value="MBELARI_LOCUS21336"/>
    <property type="gene ID" value="MBELARI_LOCUS21336"/>
</dbReference>
<evidence type="ECO:0000259" key="4">
    <source>
        <dbReference type="PROSITE" id="PS50102"/>
    </source>
</evidence>
<accession>A0AAF3F438</accession>
<dbReference type="Proteomes" id="UP000887575">
    <property type="component" value="Unassembled WGS sequence"/>
</dbReference>
<dbReference type="GO" id="GO:0005737">
    <property type="term" value="C:cytoplasm"/>
    <property type="evidence" value="ECO:0007669"/>
    <property type="project" value="TreeGrafter"/>
</dbReference>
<dbReference type="GO" id="GO:0005634">
    <property type="term" value="C:nucleus"/>
    <property type="evidence" value="ECO:0007669"/>
    <property type="project" value="TreeGrafter"/>
</dbReference>
<evidence type="ECO:0000313" key="5">
    <source>
        <dbReference type="Proteomes" id="UP000887575"/>
    </source>
</evidence>